<dbReference type="EMBL" id="BARS01029672">
    <property type="protein sequence ID" value="GAG07177.1"/>
    <property type="molecule type" value="Genomic_DNA"/>
</dbReference>
<evidence type="ECO:0000259" key="2">
    <source>
        <dbReference type="Pfam" id="PF12704"/>
    </source>
</evidence>
<evidence type="ECO:0000313" key="3">
    <source>
        <dbReference type="EMBL" id="GAG07177.1"/>
    </source>
</evidence>
<reference evidence="3" key="1">
    <citation type="journal article" date="2014" name="Front. Microbiol.">
        <title>High frequency of phylogenetically diverse reductive dehalogenase-homologous genes in deep subseafloor sedimentary metagenomes.</title>
        <authorList>
            <person name="Kawai M."/>
            <person name="Futagami T."/>
            <person name="Toyoda A."/>
            <person name="Takaki Y."/>
            <person name="Nishi S."/>
            <person name="Hori S."/>
            <person name="Arai W."/>
            <person name="Tsubouchi T."/>
            <person name="Morono Y."/>
            <person name="Uchiyama I."/>
            <person name="Ito T."/>
            <person name="Fujiyama A."/>
            <person name="Inagaki F."/>
            <person name="Takami H."/>
        </authorList>
    </citation>
    <scope>NUCLEOTIDE SEQUENCE</scope>
    <source>
        <strain evidence="3">Expedition CK06-06</strain>
    </source>
</reference>
<proteinExistence type="predicted"/>
<dbReference type="PANTHER" id="PTHR30489">
    <property type="entry name" value="LIPOPROTEIN-RELEASING SYSTEM TRANSMEMBRANE PROTEIN LOLE"/>
    <property type="match status" value="1"/>
</dbReference>
<sequence length="263" mass="28128">MLTLRLAWRNVWRNPRRTGVVVAAVAVGIAGVVFSVALNYGMIVQMVETAIATELGHIQIHARGFDRNPEIAVRLEDGGRAGAAALDAVAGVRSWTRRVRGEGLVSSPRASAGVRIVGIEPEREAAVSLVARSITDGRYLDGGRRRVLLGVELAGRLHVGVGDKIVVSVQDLSGDLTGEALRVGGLFRTPSSALDRGTIFMEIGAAQALFGLGDAVSEIVVVTTARSEIPRVQEFLETDLQGTEVRNWGELQPVLVYIVDVFD</sequence>
<dbReference type="AlphaFoldDB" id="X0V719"/>
<dbReference type="PANTHER" id="PTHR30489:SF0">
    <property type="entry name" value="LIPOPROTEIN-RELEASING SYSTEM TRANSMEMBRANE PROTEIN LOLE"/>
    <property type="match status" value="1"/>
</dbReference>
<comment type="caution">
    <text evidence="3">The sequence shown here is derived from an EMBL/GenBank/DDBJ whole genome shotgun (WGS) entry which is preliminary data.</text>
</comment>
<feature type="domain" description="MacB-like periplasmic core" evidence="2">
    <location>
        <begin position="18"/>
        <end position="234"/>
    </location>
</feature>
<gene>
    <name evidence="3" type="ORF">S01H1_46343</name>
</gene>
<organism evidence="3">
    <name type="scientific">marine sediment metagenome</name>
    <dbReference type="NCBI Taxonomy" id="412755"/>
    <lineage>
        <taxon>unclassified sequences</taxon>
        <taxon>metagenomes</taxon>
        <taxon>ecological metagenomes</taxon>
    </lineage>
</organism>
<dbReference type="GO" id="GO:0098797">
    <property type="term" value="C:plasma membrane protein complex"/>
    <property type="evidence" value="ECO:0007669"/>
    <property type="project" value="TreeGrafter"/>
</dbReference>
<accession>X0V719</accession>
<keyword evidence="1" id="KW-0472">Membrane</keyword>
<dbReference type="Pfam" id="PF12704">
    <property type="entry name" value="MacB_PCD"/>
    <property type="match status" value="1"/>
</dbReference>
<protein>
    <recommendedName>
        <fullName evidence="2">MacB-like periplasmic core domain-containing protein</fullName>
    </recommendedName>
</protein>
<feature type="transmembrane region" description="Helical" evidence="1">
    <location>
        <begin position="20"/>
        <end position="43"/>
    </location>
</feature>
<dbReference type="InterPro" id="IPR051447">
    <property type="entry name" value="Lipoprotein-release_system"/>
</dbReference>
<evidence type="ECO:0000256" key="1">
    <source>
        <dbReference type="SAM" id="Phobius"/>
    </source>
</evidence>
<dbReference type="GO" id="GO:0044874">
    <property type="term" value="P:lipoprotein localization to outer membrane"/>
    <property type="evidence" value="ECO:0007669"/>
    <property type="project" value="TreeGrafter"/>
</dbReference>
<keyword evidence="1" id="KW-1133">Transmembrane helix</keyword>
<keyword evidence="1" id="KW-0812">Transmembrane</keyword>
<feature type="non-terminal residue" evidence="3">
    <location>
        <position position="263"/>
    </location>
</feature>
<dbReference type="InterPro" id="IPR025857">
    <property type="entry name" value="MacB_PCD"/>
</dbReference>
<name>X0V719_9ZZZZ</name>